<gene>
    <name evidence="3" type="ORF">FNH13_00815</name>
</gene>
<dbReference type="KEGG" id="orz:FNH13_00815"/>
<dbReference type="OrthoDB" id="5326046at2"/>
<dbReference type="Gene3D" id="3.30.2310.20">
    <property type="entry name" value="RelE-like"/>
    <property type="match status" value="1"/>
</dbReference>
<dbReference type="SUPFAM" id="SSF143011">
    <property type="entry name" value="RelE-like"/>
    <property type="match status" value="1"/>
</dbReference>
<evidence type="ECO:0000256" key="1">
    <source>
        <dbReference type="ARBA" id="ARBA00006226"/>
    </source>
</evidence>
<dbReference type="Pfam" id="PF05016">
    <property type="entry name" value="ParE_toxin"/>
    <property type="match status" value="1"/>
</dbReference>
<proteinExistence type="inferred from homology"/>
<keyword evidence="2" id="KW-1277">Toxin-antitoxin system</keyword>
<dbReference type="Proteomes" id="UP000315395">
    <property type="component" value="Chromosome"/>
</dbReference>
<dbReference type="EMBL" id="CP041616">
    <property type="protein sequence ID" value="QDO87039.1"/>
    <property type="molecule type" value="Genomic_DNA"/>
</dbReference>
<comment type="similarity">
    <text evidence="1">Belongs to the RelE toxin family.</text>
</comment>
<dbReference type="PANTHER" id="PTHR35601:SF1">
    <property type="entry name" value="TOXIN RELE"/>
    <property type="match status" value="1"/>
</dbReference>
<name>A0A516G695_9MICO</name>
<organism evidence="3 4">
    <name type="scientific">Ornithinimicrobium ciconiae</name>
    <dbReference type="NCBI Taxonomy" id="2594265"/>
    <lineage>
        <taxon>Bacteria</taxon>
        <taxon>Bacillati</taxon>
        <taxon>Actinomycetota</taxon>
        <taxon>Actinomycetes</taxon>
        <taxon>Micrococcales</taxon>
        <taxon>Ornithinimicrobiaceae</taxon>
        <taxon>Ornithinimicrobium</taxon>
    </lineage>
</organism>
<dbReference type="InterPro" id="IPR035093">
    <property type="entry name" value="RelE/ParE_toxin_dom_sf"/>
</dbReference>
<dbReference type="InterPro" id="IPR007712">
    <property type="entry name" value="RelE/ParE_toxin"/>
</dbReference>
<dbReference type="AlphaFoldDB" id="A0A516G695"/>
<dbReference type="PANTHER" id="PTHR35601">
    <property type="entry name" value="TOXIN RELE"/>
    <property type="match status" value="1"/>
</dbReference>
<evidence type="ECO:0000256" key="2">
    <source>
        <dbReference type="ARBA" id="ARBA00022649"/>
    </source>
</evidence>
<dbReference type="RefSeq" id="WP_143781702.1">
    <property type="nucleotide sequence ID" value="NZ_CP041616.1"/>
</dbReference>
<evidence type="ECO:0000313" key="3">
    <source>
        <dbReference type="EMBL" id="QDO87039.1"/>
    </source>
</evidence>
<protein>
    <submittedName>
        <fullName evidence="3">Type II toxin-antitoxin system RelE/ParE family toxin</fullName>
    </submittedName>
</protein>
<evidence type="ECO:0000313" key="4">
    <source>
        <dbReference type="Proteomes" id="UP000315395"/>
    </source>
</evidence>
<sequence length="92" mass="10366">MQRYAPDGGAVQVAWTPTAKRALQRPPEKVATAAIEVIYGPLASNPQRVGKAPRFDLEELHSARRGDDRILYRINERVTIIAIEHRADVYRS</sequence>
<accession>A0A516G695</accession>
<reference evidence="3 4" key="1">
    <citation type="submission" date="2019-07" db="EMBL/GenBank/DDBJ databases">
        <title>complete genome sequencing of Ornithinimicrobium sp. H23M54.</title>
        <authorList>
            <person name="Bae J.-W."/>
            <person name="Lee S.-Y."/>
        </authorList>
    </citation>
    <scope>NUCLEOTIDE SEQUENCE [LARGE SCALE GENOMIC DNA]</scope>
    <source>
        <strain evidence="3 4">H23M54</strain>
    </source>
</reference>
<keyword evidence="4" id="KW-1185">Reference proteome</keyword>